<feature type="transmembrane region" description="Helical" evidence="1">
    <location>
        <begin position="246"/>
        <end position="273"/>
    </location>
</feature>
<dbReference type="InterPro" id="IPR030191">
    <property type="entry name" value="CodB"/>
</dbReference>
<feature type="transmembrane region" description="Helical" evidence="1">
    <location>
        <begin position="215"/>
        <end position="234"/>
    </location>
</feature>
<dbReference type="EMBL" id="CP126114">
    <property type="protein sequence ID" value="WHY85783.1"/>
    <property type="molecule type" value="Genomic_DNA"/>
</dbReference>
<keyword evidence="1" id="KW-0472">Membrane</keyword>
<dbReference type="PANTHER" id="PTHR30569">
    <property type="entry name" value="CYTOSINE TRANSPORTER CODB"/>
    <property type="match status" value="1"/>
</dbReference>
<dbReference type="RefSeq" id="WP_066148109.1">
    <property type="nucleotide sequence ID" value="NZ_CP126114.1"/>
</dbReference>
<feature type="transmembrane region" description="Helical" evidence="1">
    <location>
        <begin position="293"/>
        <end position="318"/>
    </location>
</feature>
<feature type="transmembrane region" description="Helical" evidence="1">
    <location>
        <begin position="141"/>
        <end position="158"/>
    </location>
</feature>
<keyword evidence="1" id="KW-1133">Transmembrane helix</keyword>
<dbReference type="KEGG" id="nnv:QNH39_24795"/>
<evidence type="ECO:0000313" key="3">
    <source>
        <dbReference type="Proteomes" id="UP001178288"/>
    </source>
</evidence>
<proteinExistence type="predicted"/>
<dbReference type="GO" id="GO:0005886">
    <property type="term" value="C:plasma membrane"/>
    <property type="evidence" value="ECO:0007669"/>
    <property type="project" value="TreeGrafter"/>
</dbReference>
<dbReference type="Gene3D" id="1.10.4160.10">
    <property type="entry name" value="Hydantoin permease"/>
    <property type="match status" value="1"/>
</dbReference>
<feature type="transmembrane region" description="Helical" evidence="1">
    <location>
        <begin position="37"/>
        <end position="55"/>
    </location>
</feature>
<keyword evidence="3" id="KW-1185">Reference proteome</keyword>
<accession>A0AA95SC60</accession>
<dbReference type="GO" id="GO:0015209">
    <property type="term" value="F:cytosine transmembrane transporter activity"/>
    <property type="evidence" value="ECO:0007669"/>
    <property type="project" value="InterPro"/>
</dbReference>
<evidence type="ECO:0000313" key="2">
    <source>
        <dbReference type="EMBL" id="WHY85783.1"/>
    </source>
</evidence>
<evidence type="ECO:0000256" key="1">
    <source>
        <dbReference type="SAM" id="Phobius"/>
    </source>
</evidence>
<name>A0AA95SC60_9BACI</name>
<feature type="transmembrane region" description="Helical" evidence="1">
    <location>
        <begin position="376"/>
        <end position="395"/>
    </location>
</feature>
<dbReference type="AlphaFoldDB" id="A0AA95SC60"/>
<feature type="transmembrane region" description="Helical" evidence="1">
    <location>
        <begin position="61"/>
        <end position="80"/>
    </location>
</feature>
<dbReference type="PANTHER" id="PTHR30569:SF0">
    <property type="entry name" value="CYTOSINE PERMEASE"/>
    <property type="match status" value="1"/>
</dbReference>
<feature type="transmembrane region" description="Helical" evidence="1">
    <location>
        <begin position="100"/>
        <end position="121"/>
    </location>
</feature>
<gene>
    <name evidence="2" type="ORF">QNH39_24795</name>
</gene>
<organism evidence="2 3">
    <name type="scientific">Neobacillus novalis</name>
    <dbReference type="NCBI Taxonomy" id="220687"/>
    <lineage>
        <taxon>Bacteria</taxon>
        <taxon>Bacillati</taxon>
        <taxon>Bacillota</taxon>
        <taxon>Bacilli</taxon>
        <taxon>Bacillales</taxon>
        <taxon>Bacillaceae</taxon>
        <taxon>Neobacillus</taxon>
    </lineage>
</organism>
<sequence length="474" mass="51211">MGIQEPGHNLKTKMDDHALEQVPENERKSWVQLSNNAMGICSTLLIMLFGALTTFTAGLGYGLLAGIICLIIGTTFGTLLGNIARKEGLSSTVLTRKYGFGVKGSVVSSLVFCFMILGMLALENALLYHGVLFFFGLEPSIFNAILIYGLFTVCWVLLSLFGIKLVYRIASVAIIGFLGVLVYIIIDATVLNGNSVGEILSFGSQFSSSTGVFEFIGAVNILIGATGAMTLVNADTSRYARTKKDVLMINIFGNLMQNIVMLLAGGIVAYVGIEHVIQYYVANNGMTADQARAIAFNDMASFFIILGGVVGFILMFLANGKAQVLNTYSGSLALTNLFSAIGWKGNRAIFVVLTNFVALIMIYGDILGLVESWLDALGVLTTCMATIVIVDYYFVKRKMSSESNLIKIESVNLAGILTLILSSSTALYLSTAKIFPIPFVASTILSLIIYPVLRMYVFKQKSTLVPHTDTKLQG</sequence>
<feature type="transmembrane region" description="Helical" evidence="1">
    <location>
        <begin position="411"/>
        <end position="429"/>
    </location>
</feature>
<keyword evidence="1" id="KW-0812">Transmembrane</keyword>
<reference evidence="2" key="1">
    <citation type="submission" date="2023-05" db="EMBL/GenBank/DDBJ databases">
        <title>Comparative genomics of Bacillaceae isolates and their secondary metabolite potential.</title>
        <authorList>
            <person name="Song L."/>
            <person name="Nielsen L.J."/>
            <person name="Mohite O."/>
            <person name="Xu X."/>
            <person name="Weber T."/>
            <person name="Kovacs A.T."/>
        </authorList>
    </citation>
    <scope>NUCLEOTIDE SEQUENCE</scope>
    <source>
        <strain evidence="2">XLM17</strain>
    </source>
</reference>
<dbReference type="Proteomes" id="UP001178288">
    <property type="component" value="Chromosome"/>
</dbReference>
<feature type="transmembrane region" description="Helical" evidence="1">
    <location>
        <begin position="165"/>
        <end position="186"/>
    </location>
</feature>
<feature type="transmembrane region" description="Helical" evidence="1">
    <location>
        <begin position="435"/>
        <end position="453"/>
    </location>
</feature>
<feature type="transmembrane region" description="Helical" evidence="1">
    <location>
        <begin position="348"/>
        <end position="370"/>
    </location>
</feature>
<protein>
    <submittedName>
        <fullName evidence="2">Purine-cytosine permease-like transporter</fullName>
    </submittedName>
</protein>